<dbReference type="RefSeq" id="WP_099308095.1">
    <property type="nucleotide sequence ID" value="NZ_PDVP01000016.1"/>
</dbReference>
<dbReference type="NCBIfam" id="NF006055">
    <property type="entry name" value="PRK08203.1"/>
    <property type="match status" value="1"/>
</dbReference>
<dbReference type="Gene3D" id="2.30.40.10">
    <property type="entry name" value="Urease, subunit C, domain 1"/>
    <property type="match status" value="1"/>
</dbReference>
<keyword evidence="2" id="KW-0479">Metal-binding</keyword>
<dbReference type="InterPro" id="IPR032466">
    <property type="entry name" value="Metal_Hydrolase"/>
</dbReference>
<dbReference type="FunFam" id="3.20.20.140:FF:000014">
    <property type="entry name" value="5-methylthioadenosine/S-adenosylhomocysteine deaminase"/>
    <property type="match status" value="1"/>
</dbReference>
<dbReference type="GO" id="GO:0019239">
    <property type="term" value="F:deaminase activity"/>
    <property type="evidence" value="ECO:0007669"/>
    <property type="project" value="UniProtKB-ARBA"/>
</dbReference>
<dbReference type="AlphaFoldDB" id="A0A2G1QIS9"/>
<keyword evidence="7" id="KW-1185">Reference proteome</keyword>
<keyword evidence="4" id="KW-0862">Zinc</keyword>
<proteinExistence type="inferred from homology"/>
<evidence type="ECO:0000256" key="3">
    <source>
        <dbReference type="ARBA" id="ARBA00022801"/>
    </source>
</evidence>
<dbReference type="SUPFAM" id="SSF51338">
    <property type="entry name" value="Composite domain of metallo-dependent hydrolases"/>
    <property type="match status" value="2"/>
</dbReference>
<gene>
    <name evidence="6" type="ORF">CSC94_19720</name>
</gene>
<keyword evidence="3" id="KW-0378">Hydrolase</keyword>
<dbReference type="InterPro" id="IPR050287">
    <property type="entry name" value="MTA/SAH_deaminase"/>
</dbReference>
<dbReference type="SUPFAM" id="SSF51556">
    <property type="entry name" value="Metallo-dependent hydrolases"/>
    <property type="match status" value="1"/>
</dbReference>
<organism evidence="6 7">
    <name type="scientific">Zhengella mangrovi</name>
    <dbReference type="NCBI Taxonomy" id="1982044"/>
    <lineage>
        <taxon>Bacteria</taxon>
        <taxon>Pseudomonadati</taxon>
        <taxon>Pseudomonadota</taxon>
        <taxon>Alphaproteobacteria</taxon>
        <taxon>Hyphomicrobiales</taxon>
        <taxon>Notoacmeibacteraceae</taxon>
        <taxon>Zhengella</taxon>
    </lineage>
</organism>
<dbReference type="InterPro" id="IPR011059">
    <property type="entry name" value="Metal-dep_hydrolase_composite"/>
</dbReference>
<dbReference type="PANTHER" id="PTHR43794">
    <property type="entry name" value="AMINOHYDROLASE SSNA-RELATED"/>
    <property type="match status" value="1"/>
</dbReference>
<dbReference type="Proteomes" id="UP000221168">
    <property type="component" value="Unassembled WGS sequence"/>
</dbReference>
<evidence type="ECO:0000256" key="1">
    <source>
        <dbReference type="ARBA" id="ARBA00006745"/>
    </source>
</evidence>
<dbReference type="EMBL" id="PDVP01000016">
    <property type="protein sequence ID" value="PHP65354.1"/>
    <property type="molecule type" value="Genomic_DNA"/>
</dbReference>
<protein>
    <submittedName>
        <fullName evidence="6">8-oxoguanine deaminase</fullName>
    </submittedName>
</protein>
<feature type="domain" description="Amidohydrolase-related" evidence="5">
    <location>
        <begin position="60"/>
        <end position="426"/>
    </location>
</feature>
<reference evidence="6 7" key="1">
    <citation type="submission" date="2017-10" db="EMBL/GenBank/DDBJ databases">
        <title>Sedimentibacterium mangrovi gen. nov., sp. nov., a novel member of family Phyllobacteriacea isolated from mangrove sediment.</title>
        <authorList>
            <person name="Liao H."/>
            <person name="Tian Y."/>
        </authorList>
    </citation>
    <scope>NUCLEOTIDE SEQUENCE [LARGE SCALE GENOMIC DNA]</scope>
    <source>
        <strain evidence="6 7">X9-2-2</strain>
    </source>
</reference>
<accession>A0A2G1QIS9</accession>
<evidence type="ECO:0000259" key="5">
    <source>
        <dbReference type="Pfam" id="PF01979"/>
    </source>
</evidence>
<dbReference type="InterPro" id="IPR006680">
    <property type="entry name" value="Amidohydro-rel"/>
</dbReference>
<comment type="similarity">
    <text evidence="1">Belongs to the metallo-dependent hydrolases superfamily. ATZ/TRZ family.</text>
</comment>
<evidence type="ECO:0000256" key="4">
    <source>
        <dbReference type="ARBA" id="ARBA00022833"/>
    </source>
</evidence>
<evidence type="ECO:0000313" key="6">
    <source>
        <dbReference type="EMBL" id="PHP65354.1"/>
    </source>
</evidence>
<name>A0A2G1QIS9_9HYPH</name>
<comment type="caution">
    <text evidence="6">The sequence shown here is derived from an EMBL/GenBank/DDBJ whole genome shotgun (WGS) entry which is preliminary data.</text>
</comment>
<sequence length="453" mass="49236">MTFPGDKTPVRTWIRNPLAILADAAGGGVVVEGSRIVELVASGKSPAQPVDRTFDASRHVVLPGLINTHHHFFQTLCRAHPAARDKELFPWLVALYPIWSRLNRDMFRVGARLAYAELLLSGCTTAMDHNYMHYDGLEDATDIEVDEARALGIRTTVARGSLSLSQKDGAIPPDTIVQDEDTILADSERVLRAYHDPSDGAMTQIALAPCAPFNATIGTMRGSAALAEQYDCRLHTHLAETKDEEDFCKATFGYRPIDWLEDCHWLQPRVWLAHGIHFTCEDCERLGRHGVGVCHCPTSNAVLASGFCKTLDLEAAGSPVGLGVDGSASNDSSNLMEEVRHALMVNRLGYESAERVTHRDALRWATTGSARCLGRTDIGEIAAGKQADLALFTLDELRFSGVHDPIAALVHCGASRADRVMVAGQWRVVDGEIPGLDVAKLIADHSAAARAFA</sequence>
<dbReference type="GO" id="GO:0016814">
    <property type="term" value="F:hydrolase activity, acting on carbon-nitrogen (but not peptide) bonds, in cyclic amidines"/>
    <property type="evidence" value="ECO:0007669"/>
    <property type="project" value="UniProtKB-ARBA"/>
</dbReference>
<evidence type="ECO:0000313" key="7">
    <source>
        <dbReference type="Proteomes" id="UP000221168"/>
    </source>
</evidence>
<dbReference type="GO" id="GO:0046872">
    <property type="term" value="F:metal ion binding"/>
    <property type="evidence" value="ECO:0007669"/>
    <property type="project" value="UniProtKB-KW"/>
</dbReference>
<dbReference type="OrthoDB" id="9796020at2"/>
<evidence type="ECO:0000256" key="2">
    <source>
        <dbReference type="ARBA" id="ARBA00022723"/>
    </source>
</evidence>
<dbReference type="Gene3D" id="3.20.20.140">
    <property type="entry name" value="Metal-dependent hydrolases"/>
    <property type="match status" value="1"/>
</dbReference>
<dbReference type="CDD" id="cd01298">
    <property type="entry name" value="ATZ_TRZ_like"/>
    <property type="match status" value="1"/>
</dbReference>
<dbReference type="Pfam" id="PF01979">
    <property type="entry name" value="Amidohydro_1"/>
    <property type="match status" value="1"/>
</dbReference>
<dbReference type="PANTHER" id="PTHR43794:SF11">
    <property type="entry name" value="AMIDOHYDROLASE-RELATED DOMAIN-CONTAINING PROTEIN"/>
    <property type="match status" value="1"/>
</dbReference>